<accession>A0A1T5B8K9</accession>
<keyword evidence="4" id="KW-1185">Reference proteome</keyword>
<proteinExistence type="predicted"/>
<evidence type="ECO:0000256" key="1">
    <source>
        <dbReference type="ARBA" id="ARBA00023239"/>
    </source>
</evidence>
<dbReference type="RefSeq" id="WP_217699564.1">
    <property type="nucleotide sequence ID" value="NZ_FUYM01000002.1"/>
</dbReference>
<dbReference type="PANTHER" id="PTHR36577">
    <property type="entry name" value="DUF521 DOMAIN PROTEIN (AFU_ORTHOLOGUE AFUA_6G00490)"/>
    <property type="match status" value="1"/>
</dbReference>
<dbReference type="STRING" id="439228.SAMN06295920_102577"/>
<dbReference type="AlphaFoldDB" id="A0A1T5B8K9"/>
<dbReference type="InterPro" id="IPR002840">
    <property type="entry name" value="PMDh-S-like_dom"/>
</dbReference>
<dbReference type="Proteomes" id="UP000189818">
    <property type="component" value="Unassembled WGS sequence"/>
</dbReference>
<evidence type="ECO:0000259" key="2">
    <source>
        <dbReference type="Pfam" id="PF01989"/>
    </source>
</evidence>
<dbReference type="Gene3D" id="3.50.30.10">
    <property type="entry name" value="Phosphohistidine domain"/>
    <property type="match status" value="1"/>
</dbReference>
<sequence>MTIASPRVLTHGVARGTIALLLQPLSLWGGLHLDDGTICDVNHPQHGLSLAGKVLAMRAARGSSSSSSALVEAARRGVAPAAIILARPDPILAIGSLVAADLYGLQIPVILFPEDAWHRIPADGEALVDASASGCRVDFAVL</sequence>
<dbReference type="SUPFAM" id="SSF52016">
    <property type="entry name" value="LeuD/IlvD-like"/>
    <property type="match status" value="1"/>
</dbReference>
<feature type="domain" description="Phosphomevalonate dehydratase small subunit-like" evidence="2">
    <location>
        <begin position="25"/>
        <end position="109"/>
    </location>
</feature>
<organism evidence="3 4">
    <name type="scientific">Rhizorhabdus histidinilytica</name>
    <dbReference type="NCBI Taxonomy" id="439228"/>
    <lineage>
        <taxon>Bacteria</taxon>
        <taxon>Pseudomonadati</taxon>
        <taxon>Pseudomonadota</taxon>
        <taxon>Alphaproteobacteria</taxon>
        <taxon>Sphingomonadales</taxon>
        <taxon>Sphingomonadaceae</taxon>
        <taxon>Rhizorhabdus</taxon>
    </lineage>
</organism>
<protein>
    <submittedName>
        <fullName evidence="3">Predicted aconitase subunit 2</fullName>
    </submittedName>
</protein>
<reference evidence="4" key="1">
    <citation type="submission" date="2017-02" db="EMBL/GenBank/DDBJ databases">
        <authorList>
            <person name="Varghese N."/>
            <person name="Submissions S."/>
        </authorList>
    </citation>
    <scope>NUCLEOTIDE SEQUENCE [LARGE SCALE GENOMIC DNA]</scope>
    <source>
        <strain evidence="4">UM2</strain>
    </source>
</reference>
<keyword evidence="1" id="KW-0456">Lyase</keyword>
<dbReference type="EMBL" id="FUYM01000002">
    <property type="protein sequence ID" value="SKB43407.1"/>
    <property type="molecule type" value="Genomic_DNA"/>
</dbReference>
<dbReference type="GO" id="GO:0016829">
    <property type="term" value="F:lyase activity"/>
    <property type="evidence" value="ECO:0007669"/>
    <property type="project" value="UniProtKB-KW"/>
</dbReference>
<evidence type="ECO:0000313" key="4">
    <source>
        <dbReference type="Proteomes" id="UP000189818"/>
    </source>
</evidence>
<dbReference type="Pfam" id="PF01989">
    <property type="entry name" value="AcnX_swivel_put"/>
    <property type="match status" value="1"/>
</dbReference>
<evidence type="ECO:0000313" key="3">
    <source>
        <dbReference type="EMBL" id="SKB43407.1"/>
    </source>
</evidence>
<name>A0A1T5B8K9_9SPHN</name>
<gene>
    <name evidence="3" type="ORF">SAMN06295920_102577</name>
</gene>
<dbReference type="PANTHER" id="PTHR36577:SF3">
    <property type="entry name" value="DUF521 DOMAIN PROTEIN (AFU_ORTHOLOGUE AFUA_6G00490)"/>
    <property type="match status" value="1"/>
</dbReference>